<evidence type="ECO:0000256" key="2">
    <source>
        <dbReference type="SAM" id="Phobius"/>
    </source>
</evidence>
<keyword evidence="2" id="KW-0812">Transmembrane</keyword>
<keyword evidence="2" id="KW-0472">Membrane</keyword>
<evidence type="ECO:0000259" key="3">
    <source>
        <dbReference type="Pfam" id="PF13240"/>
    </source>
</evidence>
<dbReference type="Proteomes" id="UP000317371">
    <property type="component" value="Unassembled WGS sequence"/>
</dbReference>
<organism evidence="4 5">
    <name type="scientific">Litorilinea aerophila</name>
    <dbReference type="NCBI Taxonomy" id="1204385"/>
    <lineage>
        <taxon>Bacteria</taxon>
        <taxon>Bacillati</taxon>
        <taxon>Chloroflexota</taxon>
        <taxon>Caldilineae</taxon>
        <taxon>Caldilineales</taxon>
        <taxon>Caldilineaceae</taxon>
        <taxon>Litorilinea</taxon>
    </lineage>
</organism>
<evidence type="ECO:0000256" key="1">
    <source>
        <dbReference type="SAM" id="MobiDB-lite"/>
    </source>
</evidence>
<proteinExistence type="predicted"/>
<evidence type="ECO:0000313" key="5">
    <source>
        <dbReference type="Proteomes" id="UP000317371"/>
    </source>
</evidence>
<sequence>MAIIRCPHCGTANRAGSNFCNRCGTNLREDEERPPDQARRPSRPEPPGAEPPPRPRLNLNQPWLESSPEEEKRSDTSPTAEEAQVEAEQEIPGGRRLITGIQGLLEPVRIADRLGEEAAPPATALPVSPIQALPPALDRQLRAILSGEPRPSGRQETETPAAMPSLHRRWLFFTILAVVLGSLLASGRPEAVQPQEWPGVAAAYAAVEALPPDAPVLVLWAYDPATGGELNLVARPVVQHLLERGARLAVVSLLPGGPPSATRVIEQALQTLRRDASRLTRPEGRLLGEPLFLSGGLAALPLAGQELTALLPGVWPEAGGRPTPPALGIVLAAQTEDVQQWLEQIQPRNGVPLVAATSAAADPLLRPYLDSGQLVGLVSGYDGAYSYANLYARTRLLAESPALAPQIRGQRGAYLAMLAVLALGNLAALVGRETGT</sequence>
<feature type="compositionally biased region" description="Basic and acidic residues" evidence="1">
    <location>
        <begin position="27"/>
        <end position="43"/>
    </location>
</feature>
<keyword evidence="5" id="KW-1185">Reference proteome</keyword>
<accession>A0A540VJP1</accession>
<keyword evidence="2" id="KW-1133">Transmembrane helix</keyword>
<protein>
    <submittedName>
        <fullName evidence="4">Zinc ribbon domain-containing protein</fullName>
    </submittedName>
</protein>
<feature type="region of interest" description="Disordered" evidence="1">
    <location>
        <begin position="17"/>
        <end position="94"/>
    </location>
</feature>
<evidence type="ECO:0000313" key="4">
    <source>
        <dbReference type="EMBL" id="TQE96978.1"/>
    </source>
</evidence>
<name>A0A540VJP1_9CHLR</name>
<dbReference type="InParanoid" id="A0A540VJP1"/>
<reference evidence="4 5" key="1">
    <citation type="submission" date="2019-06" db="EMBL/GenBank/DDBJ databases">
        <title>Genome sequence of Litorilinea aerophila BAA-2444.</title>
        <authorList>
            <person name="Maclea K.S."/>
            <person name="Maurais E.G."/>
            <person name="Iannazzi L.C."/>
        </authorList>
    </citation>
    <scope>NUCLEOTIDE SEQUENCE [LARGE SCALE GENOMIC DNA]</scope>
    <source>
        <strain evidence="4 5">ATCC BAA-2444</strain>
    </source>
</reference>
<dbReference type="OrthoDB" id="161624at2"/>
<feature type="compositionally biased region" description="Pro residues" evidence="1">
    <location>
        <begin position="44"/>
        <end position="55"/>
    </location>
</feature>
<comment type="caution">
    <text evidence="4">The sequence shown here is derived from an EMBL/GenBank/DDBJ whole genome shotgun (WGS) entry which is preliminary data.</text>
</comment>
<dbReference type="AlphaFoldDB" id="A0A540VJP1"/>
<feature type="domain" description="Zinc-ribbon" evidence="3">
    <location>
        <begin position="6"/>
        <end position="27"/>
    </location>
</feature>
<dbReference type="Pfam" id="PF13240">
    <property type="entry name" value="Zn_Ribbon_1"/>
    <property type="match status" value="1"/>
</dbReference>
<dbReference type="InterPro" id="IPR026870">
    <property type="entry name" value="Zinc_ribbon_dom"/>
</dbReference>
<dbReference type="RefSeq" id="WP_141608963.1">
    <property type="nucleotide sequence ID" value="NZ_VIGC02000005.1"/>
</dbReference>
<feature type="transmembrane region" description="Helical" evidence="2">
    <location>
        <begin position="413"/>
        <end position="431"/>
    </location>
</feature>
<gene>
    <name evidence="4" type="ORF">FKZ61_04885</name>
</gene>
<dbReference type="EMBL" id="VIGC01000005">
    <property type="protein sequence ID" value="TQE96978.1"/>
    <property type="molecule type" value="Genomic_DNA"/>
</dbReference>